<evidence type="ECO:0000256" key="3">
    <source>
        <dbReference type="ARBA" id="ARBA00023015"/>
    </source>
</evidence>
<evidence type="ECO:0000313" key="8">
    <source>
        <dbReference type="EMBL" id="KAJ8927412.1"/>
    </source>
</evidence>
<comment type="subunit">
    <text evidence="1">Self-associates forming complexes of several hundred monomers.</text>
</comment>
<proteinExistence type="predicted"/>
<accession>A0AAV8WMB6</accession>
<evidence type="ECO:0000259" key="7">
    <source>
        <dbReference type="Pfam" id="PF13873"/>
    </source>
</evidence>
<feature type="domain" description="Myb/SANT-like DNA-binding" evidence="7">
    <location>
        <begin position="11"/>
        <end position="83"/>
    </location>
</feature>
<evidence type="ECO:0000313" key="9">
    <source>
        <dbReference type="Proteomes" id="UP001162156"/>
    </source>
</evidence>
<dbReference type="InterPro" id="IPR028002">
    <property type="entry name" value="Myb_DNA-bind_5"/>
</dbReference>
<dbReference type="GO" id="GO:0005634">
    <property type="term" value="C:nucleus"/>
    <property type="evidence" value="ECO:0007669"/>
    <property type="project" value="TreeGrafter"/>
</dbReference>
<dbReference type="PANTHER" id="PTHR23098:SF16">
    <property type="entry name" value="REGULATORY PROTEIN ZESTE"/>
    <property type="match status" value="1"/>
</dbReference>
<comment type="caution">
    <text evidence="8">The sequence shown here is derived from an EMBL/GenBank/DDBJ whole genome shotgun (WGS) entry which is preliminary data.</text>
</comment>
<reference evidence="8" key="1">
    <citation type="journal article" date="2023" name="Insect Mol. Biol.">
        <title>Genome sequencing provides insights into the evolution of gene families encoding plant cell wall-degrading enzymes in longhorned beetles.</title>
        <authorList>
            <person name="Shin N.R."/>
            <person name="Okamura Y."/>
            <person name="Kirsch R."/>
            <person name="Pauchet Y."/>
        </authorList>
    </citation>
    <scope>NUCLEOTIDE SEQUENCE</scope>
    <source>
        <strain evidence="8">RBIC_L_NR</strain>
    </source>
</reference>
<keyword evidence="3" id="KW-0805">Transcription regulation</keyword>
<evidence type="ECO:0000256" key="5">
    <source>
        <dbReference type="ARBA" id="ARBA00025466"/>
    </source>
</evidence>
<comment type="function">
    <text evidence="5">Involved in transvection phenomena (= synapsis-dependent gene expression), where the synaptic pairing of chromosomes carrying genes with which zeste interacts influences the expression of these genes. Zeste binds to DNA and stimulates transcription from a nearby promoter.</text>
</comment>
<evidence type="ECO:0000256" key="2">
    <source>
        <dbReference type="ARBA" id="ARBA00016807"/>
    </source>
</evidence>
<name>A0AAV8WMB6_9CUCU</name>
<gene>
    <name evidence="8" type="ORF">NQ314_020131</name>
</gene>
<dbReference type="AlphaFoldDB" id="A0AAV8WMB6"/>
<dbReference type="Proteomes" id="UP001162156">
    <property type="component" value="Unassembled WGS sequence"/>
</dbReference>
<evidence type="ECO:0000256" key="4">
    <source>
        <dbReference type="ARBA" id="ARBA00023163"/>
    </source>
</evidence>
<keyword evidence="9" id="KW-1185">Reference proteome</keyword>
<organism evidence="8 9">
    <name type="scientific">Rhamnusium bicolor</name>
    <dbReference type="NCBI Taxonomy" id="1586634"/>
    <lineage>
        <taxon>Eukaryota</taxon>
        <taxon>Metazoa</taxon>
        <taxon>Ecdysozoa</taxon>
        <taxon>Arthropoda</taxon>
        <taxon>Hexapoda</taxon>
        <taxon>Insecta</taxon>
        <taxon>Pterygota</taxon>
        <taxon>Neoptera</taxon>
        <taxon>Endopterygota</taxon>
        <taxon>Coleoptera</taxon>
        <taxon>Polyphaga</taxon>
        <taxon>Cucujiformia</taxon>
        <taxon>Chrysomeloidea</taxon>
        <taxon>Cerambycidae</taxon>
        <taxon>Lepturinae</taxon>
        <taxon>Rhagiini</taxon>
        <taxon>Rhamnusium</taxon>
    </lineage>
</organism>
<dbReference type="PANTHER" id="PTHR23098">
    <property type="entry name" value="AGAP001331-PA-RELATED"/>
    <property type="match status" value="1"/>
</dbReference>
<protein>
    <recommendedName>
        <fullName evidence="2">Regulatory protein zeste</fullName>
    </recommendedName>
</protein>
<dbReference type="EMBL" id="JANEYF010005662">
    <property type="protein sequence ID" value="KAJ8927412.1"/>
    <property type="molecule type" value="Genomic_DNA"/>
</dbReference>
<keyword evidence="4" id="KW-0804">Transcription</keyword>
<evidence type="ECO:0000256" key="1">
    <source>
        <dbReference type="ARBA" id="ARBA00011764"/>
    </source>
</evidence>
<dbReference type="Pfam" id="PF13873">
    <property type="entry name" value="Myb_DNA-bind_5"/>
    <property type="match status" value="1"/>
</dbReference>
<feature type="region of interest" description="Disordered" evidence="6">
    <location>
        <begin position="85"/>
        <end position="105"/>
    </location>
</feature>
<sequence>MNTNVKRCGQISKEQKTYLIQYIEEHRELQSGKFSQQFTFKKAQCLWKELANILNSMPGARKDWEKWRKTWHDLKNLAKSKGASIKKYQKGTGGGPPPKDEVNSDDDKILGMISSVAVGGHENITESKALFIPDHNIIIEEVANVAWDHNYNVDETDNNIGNVNIVETLSYIDINNENVDINSELIEECKKRKKKKN</sequence>
<evidence type="ECO:0000256" key="6">
    <source>
        <dbReference type="SAM" id="MobiDB-lite"/>
    </source>
</evidence>